<name>A0ABR0UII6_REHGL</name>
<proteinExistence type="predicted"/>
<keyword evidence="5" id="KW-1185">Reference proteome</keyword>
<feature type="transmembrane region" description="Helical" evidence="2">
    <location>
        <begin position="354"/>
        <end position="375"/>
    </location>
</feature>
<evidence type="ECO:0000256" key="3">
    <source>
        <dbReference type="SAM" id="SignalP"/>
    </source>
</evidence>
<keyword evidence="2" id="KW-0812">Transmembrane</keyword>
<dbReference type="Proteomes" id="UP001318860">
    <property type="component" value="Unassembled WGS sequence"/>
</dbReference>
<feature type="region of interest" description="Disordered" evidence="1">
    <location>
        <begin position="396"/>
        <end position="419"/>
    </location>
</feature>
<feature type="signal peptide" evidence="3">
    <location>
        <begin position="1"/>
        <end position="21"/>
    </location>
</feature>
<reference evidence="4 5" key="1">
    <citation type="journal article" date="2021" name="Comput. Struct. Biotechnol. J.">
        <title>De novo genome assembly of the potent medicinal plant Rehmannia glutinosa using nanopore technology.</title>
        <authorList>
            <person name="Ma L."/>
            <person name="Dong C."/>
            <person name="Song C."/>
            <person name="Wang X."/>
            <person name="Zheng X."/>
            <person name="Niu Y."/>
            <person name="Chen S."/>
            <person name="Feng W."/>
        </authorList>
    </citation>
    <scope>NUCLEOTIDE SEQUENCE [LARGE SCALE GENOMIC DNA]</scope>
    <source>
        <strain evidence="4">DH-2019</strain>
    </source>
</reference>
<keyword evidence="2" id="KW-1133">Transmembrane helix</keyword>
<evidence type="ECO:0000256" key="1">
    <source>
        <dbReference type="SAM" id="MobiDB-lite"/>
    </source>
</evidence>
<comment type="caution">
    <text evidence="4">The sequence shown here is derived from an EMBL/GenBank/DDBJ whole genome shotgun (WGS) entry which is preliminary data.</text>
</comment>
<evidence type="ECO:0000313" key="4">
    <source>
        <dbReference type="EMBL" id="KAK6122327.1"/>
    </source>
</evidence>
<dbReference type="EMBL" id="JABTTQ020002724">
    <property type="protein sequence ID" value="KAK6122327.1"/>
    <property type="molecule type" value="Genomic_DNA"/>
</dbReference>
<protein>
    <submittedName>
        <fullName evidence="4">Uncharacterized protein</fullName>
    </submittedName>
</protein>
<gene>
    <name evidence="4" type="ORF">DH2020_043947</name>
</gene>
<evidence type="ECO:0000313" key="5">
    <source>
        <dbReference type="Proteomes" id="UP001318860"/>
    </source>
</evidence>
<feature type="chain" id="PRO_5046423949" evidence="3">
    <location>
        <begin position="22"/>
        <end position="419"/>
    </location>
</feature>
<keyword evidence="3" id="KW-0732">Signal</keyword>
<organism evidence="4 5">
    <name type="scientific">Rehmannia glutinosa</name>
    <name type="common">Chinese foxglove</name>
    <dbReference type="NCBI Taxonomy" id="99300"/>
    <lineage>
        <taxon>Eukaryota</taxon>
        <taxon>Viridiplantae</taxon>
        <taxon>Streptophyta</taxon>
        <taxon>Embryophyta</taxon>
        <taxon>Tracheophyta</taxon>
        <taxon>Spermatophyta</taxon>
        <taxon>Magnoliopsida</taxon>
        <taxon>eudicotyledons</taxon>
        <taxon>Gunneridae</taxon>
        <taxon>Pentapetalae</taxon>
        <taxon>asterids</taxon>
        <taxon>lamiids</taxon>
        <taxon>Lamiales</taxon>
        <taxon>Orobanchaceae</taxon>
        <taxon>Rehmannieae</taxon>
        <taxon>Rehmannia</taxon>
    </lineage>
</organism>
<evidence type="ECO:0000256" key="2">
    <source>
        <dbReference type="SAM" id="Phobius"/>
    </source>
</evidence>
<dbReference type="PANTHER" id="PTHR31414:SF16">
    <property type="entry name" value="TRANSMEMBRANE PROTEIN"/>
    <property type="match status" value="1"/>
</dbReference>
<keyword evidence="2" id="KW-0472">Membrane</keyword>
<dbReference type="PANTHER" id="PTHR31414">
    <property type="entry name" value="TRANSMEMBRANE PROTEIN DDB_G0292058"/>
    <property type="match status" value="1"/>
</dbReference>
<dbReference type="InterPro" id="IPR040283">
    <property type="entry name" value="DDB_G0292058-like"/>
</dbReference>
<accession>A0ABR0UII6</accession>
<sequence length="419" mass="46144">MGKRAVSILAVTFIALSIFLSSSPVLSPLEILLNRFQVGEENLGSWKDEILSSNPEAEAPGPANDVSTLVLAENRTKRPDILSRFHKYRGGWDIANKHYWASGYTVQTLRNVTGYLTLAKTVNVAQIFLPSDVKDDIDRLNVDLNTAADTLEQNTNKNSSQIQKVFNTVAITDTCMAMGEWVEHPHAETALSNILPCVDQRTTNQTLFKSKQVINDIVNIVNGFVETVANSNPPPQAASIYYNQSGPFIPQLCYPYDSELQDRACSAQELSMENASLVWQNYTCTVSANGLCSSIGRLTPKIYTELVAAVNVSYALEHYAPPLLSLQNCNFVRDTFRSITSSYCPPLEHYLQTVNAGLALISVGVMLSLALWIMYANRPQREEVFACISSSIRGSCRGKKDSKTENNIVSADTGPRTGV</sequence>